<evidence type="ECO:0008006" key="4">
    <source>
        <dbReference type="Google" id="ProtNLM"/>
    </source>
</evidence>
<dbReference type="InterPro" id="IPR036412">
    <property type="entry name" value="HAD-like_sf"/>
</dbReference>
<dbReference type="Pfam" id="PF00702">
    <property type="entry name" value="Hydrolase"/>
    <property type="match status" value="1"/>
</dbReference>
<dbReference type="SUPFAM" id="SSF56784">
    <property type="entry name" value="HAD-like"/>
    <property type="match status" value="1"/>
</dbReference>
<dbReference type="InterPro" id="IPR023214">
    <property type="entry name" value="HAD_sf"/>
</dbReference>
<accession>A0A382G6J8</accession>
<dbReference type="PRINTS" id="PR00413">
    <property type="entry name" value="HADHALOGNASE"/>
</dbReference>
<reference evidence="3" key="1">
    <citation type="submission" date="2018-05" db="EMBL/GenBank/DDBJ databases">
        <authorList>
            <person name="Lanie J.A."/>
            <person name="Ng W.-L."/>
            <person name="Kazmierczak K.M."/>
            <person name="Andrzejewski T.M."/>
            <person name="Davidsen T.M."/>
            <person name="Wayne K.J."/>
            <person name="Tettelin H."/>
            <person name="Glass J.I."/>
            <person name="Rusch D."/>
            <person name="Podicherti R."/>
            <person name="Tsui H.-C.T."/>
            <person name="Winkler M.E."/>
        </authorList>
    </citation>
    <scope>NUCLEOTIDE SEQUENCE</scope>
</reference>
<dbReference type="Gene3D" id="3.40.50.1000">
    <property type="entry name" value="HAD superfamily/HAD-like"/>
    <property type="match status" value="1"/>
</dbReference>
<dbReference type="SFLD" id="SFLDG01129">
    <property type="entry name" value="C1.5:_HAD__Beta-PGM__Phosphata"/>
    <property type="match status" value="1"/>
</dbReference>
<dbReference type="NCBIfam" id="TIGR01428">
    <property type="entry name" value="HAD_type_II"/>
    <property type="match status" value="1"/>
</dbReference>
<gene>
    <name evidence="3" type="ORF">METZ01_LOCUS223249</name>
</gene>
<dbReference type="InterPro" id="IPR006439">
    <property type="entry name" value="HAD-SF_hydro_IA"/>
</dbReference>
<keyword evidence="2" id="KW-0378">Hydrolase</keyword>
<dbReference type="AlphaFoldDB" id="A0A382G6J8"/>
<sequence>VLNPVFQNCKALTFDLFGTVLDLGGSLTPHLKIFIDSHGSDIDPHIMWQQLRYRQRIEQYQDTLLELGHSGYLETVQKAFVYVARANKLDPKNEEISRFMEGWQLLSPFTECMAALRKLREHYKLVALSNGNPSFLDHLVENRIQFDFHDVISVEQAGFFKPKSGVYRRAARNLQLEPGEIIMVSANSFDVMGARSCGFRGVYVNRYDLPFEATHEIYEPDLTVADFTQLSLELT</sequence>
<dbReference type="Gene3D" id="1.10.150.240">
    <property type="entry name" value="Putative phosphatase, domain 2"/>
    <property type="match status" value="1"/>
</dbReference>
<proteinExistence type="inferred from homology"/>
<dbReference type="PANTHER" id="PTHR43316">
    <property type="entry name" value="HYDROLASE, HALOACID DELAHOGENASE-RELATED"/>
    <property type="match status" value="1"/>
</dbReference>
<evidence type="ECO:0000256" key="1">
    <source>
        <dbReference type="ARBA" id="ARBA00008106"/>
    </source>
</evidence>
<organism evidence="3">
    <name type="scientific">marine metagenome</name>
    <dbReference type="NCBI Taxonomy" id="408172"/>
    <lineage>
        <taxon>unclassified sequences</taxon>
        <taxon>metagenomes</taxon>
        <taxon>ecological metagenomes</taxon>
    </lineage>
</organism>
<comment type="similarity">
    <text evidence="1">Belongs to the HAD-like hydrolase superfamily. S-2-haloalkanoic acid dehalogenase family.</text>
</comment>
<dbReference type="SFLD" id="SFLDS00003">
    <property type="entry name" value="Haloacid_Dehalogenase"/>
    <property type="match status" value="1"/>
</dbReference>
<dbReference type="InterPro" id="IPR006328">
    <property type="entry name" value="2-HAD"/>
</dbReference>
<dbReference type="EMBL" id="UINC01053638">
    <property type="protein sequence ID" value="SVB70395.1"/>
    <property type="molecule type" value="Genomic_DNA"/>
</dbReference>
<dbReference type="InterPro" id="IPR023198">
    <property type="entry name" value="PGP-like_dom2"/>
</dbReference>
<dbReference type="NCBIfam" id="TIGR01493">
    <property type="entry name" value="HAD-SF-IA-v2"/>
    <property type="match status" value="1"/>
</dbReference>
<evidence type="ECO:0000256" key="2">
    <source>
        <dbReference type="ARBA" id="ARBA00022801"/>
    </source>
</evidence>
<evidence type="ECO:0000313" key="3">
    <source>
        <dbReference type="EMBL" id="SVB70395.1"/>
    </source>
</evidence>
<name>A0A382G6J8_9ZZZZ</name>
<dbReference type="GO" id="GO:0019120">
    <property type="term" value="F:hydrolase activity, acting on acid halide bonds, in C-halide compounds"/>
    <property type="evidence" value="ECO:0007669"/>
    <property type="project" value="InterPro"/>
</dbReference>
<protein>
    <recommendedName>
        <fullName evidence="4">Haloacid dehalogenase, type II</fullName>
    </recommendedName>
</protein>
<dbReference type="InterPro" id="IPR051540">
    <property type="entry name" value="S-2-haloacid_dehalogenase"/>
</dbReference>
<dbReference type="PANTHER" id="PTHR43316:SF3">
    <property type="entry name" value="HALOACID DEHALOGENASE, TYPE II (AFU_ORTHOLOGUE AFUA_2G07750)-RELATED"/>
    <property type="match status" value="1"/>
</dbReference>
<feature type="non-terminal residue" evidence="3">
    <location>
        <position position="1"/>
    </location>
</feature>